<proteinExistence type="predicted"/>
<dbReference type="AlphaFoldDB" id="A0A149W093"/>
<organism evidence="1 2">
    <name type="scientific">Ferrovum myxofaciens</name>
    <dbReference type="NCBI Taxonomy" id="416213"/>
    <lineage>
        <taxon>Bacteria</taxon>
        <taxon>Pseudomonadati</taxon>
        <taxon>Pseudomonadota</taxon>
        <taxon>Betaproteobacteria</taxon>
        <taxon>Ferrovales</taxon>
        <taxon>Ferrovaceae</taxon>
        <taxon>Ferrovum</taxon>
    </lineage>
</organism>
<dbReference type="PATRIC" id="fig|1789004.3.peg.590"/>
<protein>
    <submittedName>
        <fullName evidence="1">Uncharacterized protein</fullName>
    </submittedName>
</protein>
<dbReference type="EMBL" id="LRRD01000008">
    <property type="protein sequence ID" value="KXW58909.1"/>
    <property type="molecule type" value="Genomic_DNA"/>
</dbReference>
<dbReference type="STRING" id="1789004.FEMY_05910"/>
<evidence type="ECO:0000313" key="1">
    <source>
        <dbReference type="EMBL" id="KXW58909.1"/>
    </source>
</evidence>
<gene>
    <name evidence="1" type="ORF">FEMY_05910</name>
</gene>
<accession>A0A149W093</accession>
<name>A0A149W093_9PROT</name>
<evidence type="ECO:0000313" key="2">
    <source>
        <dbReference type="Proteomes" id="UP000075653"/>
    </source>
</evidence>
<comment type="caution">
    <text evidence="1">The sequence shown here is derived from an EMBL/GenBank/DDBJ whole genome shotgun (WGS) entry which is preliminary data.</text>
</comment>
<keyword evidence="2" id="KW-1185">Reference proteome</keyword>
<reference evidence="1 2" key="1">
    <citation type="submission" date="2016-01" db="EMBL/GenBank/DDBJ databases">
        <title>Genome sequence of the acidophilic iron oxidising Ferrovum strain Z-31.</title>
        <authorList>
            <person name="Poehlein A."/>
            <person name="Ullrich S.R."/>
            <person name="Schloemann M."/>
            <person name="Muehling M."/>
            <person name="Daniel R."/>
        </authorList>
    </citation>
    <scope>NUCLEOTIDE SEQUENCE [LARGE SCALE GENOMIC DNA]</scope>
    <source>
        <strain evidence="1 2">Z-31</strain>
    </source>
</reference>
<sequence>MPIYDYWGMDGNNTSELRVKSSIVSLSNDAPERNRT</sequence>
<dbReference type="Proteomes" id="UP000075653">
    <property type="component" value="Unassembled WGS sequence"/>
</dbReference>